<keyword evidence="1" id="KW-0812">Transmembrane</keyword>
<dbReference type="EMBL" id="CP013344">
    <property type="protein sequence ID" value="AMU89138.1"/>
    <property type="molecule type" value="Genomic_DNA"/>
</dbReference>
<reference evidence="2 3" key="2">
    <citation type="journal article" date="2016" name="Genome Announc.">
        <title>Complete Genome Sequence of Sphingopyxis macrogoltabida Strain 203N (NBRC 111659), a Polyethylene Glycol Degrader.</title>
        <authorList>
            <person name="Ohtsubo Y."/>
            <person name="Nonoyama S."/>
            <person name="Nagata Y."/>
            <person name="Numata M."/>
            <person name="Tsuchikane K."/>
            <person name="Hosoyama A."/>
            <person name="Yamazoe A."/>
            <person name="Tsuda M."/>
            <person name="Fujita N."/>
            <person name="Kawai F."/>
        </authorList>
    </citation>
    <scope>NUCLEOTIDE SEQUENCE [LARGE SCALE GENOMIC DNA]</scope>
    <source>
        <strain evidence="2 3">203N</strain>
    </source>
</reference>
<protein>
    <submittedName>
        <fullName evidence="2">Uncharacterized protein</fullName>
    </submittedName>
</protein>
<dbReference type="AlphaFoldDB" id="A0AAC8YZG7"/>
<evidence type="ECO:0000313" key="3">
    <source>
        <dbReference type="Proteomes" id="UP000076088"/>
    </source>
</evidence>
<keyword evidence="1" id="KW-0472">Membrane</keyword>
<dbReference type="RefSeq" id="WP_054727795.1">
    <property type="nucleotide sequence ID" value="NZ_CP009429.1"/>
</dbReference>
<keyword evidence="1" id="KW-1133">Transmembrane helix</keyword>
<accession>A0AAC8YZG7</accession>
<feature type="transmembrane region" description="Helical" evidence="1">
    <location>
        <begin position="106"/>
        <end position="126"/>
    </location>
</feature>
<organism evidence="2 3">
    <name type="scientific">Sphingopyxis macrogoltabida</name>
    <name type="common">Sphingomonas macrogoltabidus</name>
    <dbReference type="NCBI Taxonomy" id="33050"/>
    <lineage>
        <taxon>Bacteria</taxon>
        <taxon>Pseudomonadati</taxon>
        <taxon>Pseudomonadota</taxon>
        <taxon>Alphaproteobacteria</taxon>
        <taxon>Sphingomonadales</taxon>
        <taxon>Sphingomonadaceae</taxon>
        <taxon>Sphingopyxis</taxon>
    </lineage>
</organism>
<keyword evidence="3" id="KW-1185">Reference proteome</keyword>
<sequence>MRIAIFATILLIALLYAAWKGGGPERAMVGIAVTIVVWDRLLVASGMVSYHVLDIGYLAHDAFGALATLALAMVAYRFWTIPAAILHALPLLAHLSRAVDLSISPVVYLTMQVASSWLVPPLLILATWHHQRRLKQCGSDPSWHISWKSQPRDKGQHSPKPS</sequence>
<evidence type="ECO:0000313" key="2">
    <source>
        <dbReference type="EMBL" id="AMU89138.1"/>
    </source>
</evidence>
<proteinExistence type="predicted"/>
<dbReference type="Proteomes" id="UP000076088">
    <property type="component" value="Chromosome"/>
</dbReference>
<feature type="transmembrane region" description="Helical" evidence="1">
    <location>
        <begin position="62"/>
        <end position="86"/>
    </location>
</feature>
<gene>
    <name evidence="2" type="ORF">ATM17_08815</name>
</gene>
<evidence type="ECO:0000256" key="1">
    <source>
        <dbReference type="SAM" id="Phobius"/>
    </source>
</evidence>
<feature type="transmembrane region" description="Helical" evidence="1">
    <location>
        <begin position="27"/>
        <end position="50"/>
    </location>
</feature>
<name>A0AAC8YZG7_SPHMC</name>
<reference evidence="3" key="1">
    <citation type="submission" date="2015-11" db="EMBL/GenBank/DDBJ databases">
        <title>Complete genome sequence of a polyethylene-glycol degrader Sphingopyxis macrogoltabida 203N (NBRC 111659).</title>
        <authorList>
            <person name="Yoshiyuki O."/>
            <person name="Shouta N."/>
            <person name="Nagata Y."/>
            <person name="Numata M."/>
            <person name="Tsuchikane K."/>
            <person name="Hosoyama A."/>
            <person name="Yamazoe A."/>
            <person name="Tsuda M."/>
            <person name="Fujita N."/>
            <person name="Kawai F."/>
        </authorList>
    </citation>
    <scope>NUCLEOTIDE SEQUENCE [LARGE SCALE GENOMIC DNA]</scope>
    <source>
        <strain evidence="3">203N</strain>
    </source>
</reference>